<comment type="caution">
    <text evidence="2">The sequence shown here is derived from an EMBL/GenBank/DDBJ whole genome shotgun (WGS) entry which is preliminary data.</text>
</comment>
<evidence type="ECO:0000313" key="2">
    <source>
        <dbReference type="EMBL" id="MBN3968556.1"/>
    </source>
</evidence>
<protein>
    <submittedName>
        <fullName evidence="2">Baseplate J/gp47 family protein</fullName>
    </submittedName>
</protein>
<evidence type="ECO:0000313" key="3">
    <source>
        <dbReference type="Proteomes" id="UP000772591"/>
    </source>
</evidence>
<dbReference type="Pfam" id="PF26078">
    <property type="entry name" value="Baseplate_J_M"/>
    <property type="match status" value="1"/>
</dbReference>
<proteinExistence type="predicted"/>
<dbReference type="InterPro" id="IPR052399">
    <property type="entry name" value="Phage_Baseplate_Assmbl_Protein"/>
</dbReference>
<reference evidence="2 3" key="1">
    <citation type="journal article" date="2021" name="Int. J. Syst. Evol. Microbiol.">
        <title>Pseudomonas piscium sp. nov., Pseudomonas pisciculturae sp. nov., Pseudomonas mucoides sp. nov. and Pseudomonas neuropathica sp. nov. isolated from rainbow trout.</title>
        <authorList>
            <person name="Duman M."/>
            <person name="Mulet M."/>
            <person name="Altun S."/>
            <person name="Saticioglu I.B."/>
            <person name="Gomila M."/>
            <person name="Lalucat J."/>
            <person name="Garcia-Valdes E."/>
        </authorList>
    </citation>
    <scope>NUCLEOTIDE SEQUENCE [LARGE SCALE GENOMIC DNA]</scope>
    <source>
        <strain evidence="2 3">LMG 28632</strain>
    </source>
</reference>
<sequence length="355" mass="36673">MPYDAPKFDAIRTRALREIRSLAADADVTSDSDNFVRASSTSAIAEGIHQQGSWTARQIFPDTADFEELKKHAATRGVYPKSATFAGSSIAVSGSPGVPLPMGSQVRLIATGTVLFTTATVPIGSGGTGIAPVSTAEKGAFLNGLEGAAVLTSPPLGIDGGCTLSALIGGTDDEIQESLLGRYLDVLRFPPSGGSIADYRRWALSVDGVSTALIIPKRRGGNSIDVVITSAGSPSSAAVIAACQAYIETVAPAGADIWVITPAVITVDVRVRLKLQTGFSLADLQEPSESAAAAVIDPLVPLETLYILRLTAAFSSLAGVIDLQLVTPANNISASDDPSIINWIRLGTVAVEPMA</sequence>
<organism evidence="2 3">
    <name type="scientific">Pseudomonas gregormendelii</name>
    <dbReference type="NCBI Taxonomy" id="1628277"/>
    <lineage>
        <taxon>Bacteria</taxon>
        <taxon>Pseudomonadati</taxon>
        <taxon>Pseudomonadota</taxon>
        <taxon>Gammaproteobacteria</taxon>
        <taxon>Pseudomonadales</taxon>
        <taxon>Pseudomonadaceae</taxon>
        <taxon>Pseudomonas</taxon>
    </lineage>
</organism>
<keyword evidence="3" id="KW-1185">Reference proteome</keyword>
<dbReference type="InterPro" id="IPR058531">
    <property type="entry name" value="Baseplate_J_M"/>
</dbReference>
<accession>A0ABS3ANI1</accession>
<dbReference type="PANTHER" id="PTHR37829:SF3">
    <property type="entry name" value="PROTEIN JAYE-RELATED"/>
    <property type="match status" value="1"/>
</dbReference>
<dbReference type="PANTHER" id="PTHR37829">
    <property type="entry name" value="PHAGE-LIKE ELEMENT PBSX PROTEIN XKDT"/>
    <property type="match status" value="1"/>
</dbReference>
<gene>
    <name evidence="2" type="ORF">IMW75_25210</name>
</gene>
<dbReference type="EMBL" id="JADEVO010000057">
    <property type="protein sequence ID" value="MBN3968556.1"/>
    <property type="molecule type" value="Genomic_DNA"/>
</dbReference>
<dbReference type="Proteomes" id="UP000772591">
    <property type="component" value="Unassembled WGS sequence"/>
</dbReference>
<feature type="domain" description="Baseplate J-like central" evidence="1">
    <location>
        <begin position="191"/>
        <end position="260"/>
    </location>
</feature>
<evidence type="ECO:0000259" key="1">
    <source>
        <dbReference type="Pfam" id="PF26078"/>
    </source>
</evidence>
<name>A0ABS3ANI1_9PSED</name>
<dbReference type="RefSeq" id="WP_205894115.1">
    <property type="nucleotide sequence ID" value="NZ_JADEVO010000057.1"/>
</dbReference>